<dbReference type="EMBL" id="OIVN01003112">
    <property type="protein sequence ID" value="SPD08864.1"/>
    <property type="molecule type" value="Genomic_DNA"/>
</dbReference>
<feature type="compositionally biased region" description="Basic and acidic residues" evidence="1">
    <location>
        <begin position="108"/>
        <end position="137"/>
    </location>
</feature>
<evidence type="ECO:0000256" key="1">
    <source>
        <dbReference type="SAM" id="MobiDB-lite"/>
    </source>
</evidence>
<dbReference type="AlphaFoldDB" id="A0A2N9HBA8"/>
<feature type="region of interest" description="Disordered" evidence="1">
    <location>
        <begin position="1"/>
        <end position="84"/>
    </location>
</feature>
<feature type="region of interest" description="Disordered" evidence="1">
    <location>
        <begin position="108"/>
        <end position="143"/>
    </location>
</feature>
<proteinExistence type="predicted"/>
<sequence length="223" mass="24668">MPPKSKRQNSVVNSHLDSESNTHGQTVGRTRQNVRRNMEGERNNPGGGIPGGNLEGGIPGGNPGGGILGGNPGEGNPGGPPPLTLVYELIQSLQQNQGELAESIRQLKESNNNRETRGGDERNHEERDHHDERDSNNKNDPPFVTMLDVADLFKQERERPLKEPKHFVRRPFYPKELLKEPCLEKYNTPNFSLFDGQKGSVIEHISKFLDFMGPFAGNGGLCL</sequence>
<evidence type="ECO:0000313" key="2">
    <source>
        <dbReference type="EMBL" id="SPD08864.1"/>
    </source>
</evidence>
<reference evidence="2" key="1">
    <citation type="submission" date="2018-02" db="EMBL/GenBank/DDBJ databases">
        <authorList>
            <person name="Cohen D.B."/>
            <person name="Kent A.D."/>
        </authorList>
    </citation>
    <scope>NUCLEOTIDE SEQUENCE</scope>
</reference>
<feature type="compositionally biased region" description="Gly residues" evidence="1">
    <location>
        <begin position="45"/>
        <end position="77"/>
    </location>
</feature>
<name>A0A2N9HBA8_FAGSY</name>
<organism evidence="2">
    <name type="scientific">Fagus sylvatica</name>
    <name type="common">Beechnut</name>
    <dbReference type="NCBI Taxonomy" id="28930"/>
    <lineage>
        <taxon>Eukaryota</taxon>
        <taxon>Viridiplantae</taxon>
        <taxon>Streptophyta</taxon>
        <taxon>Embryophyta</taxon>
        <taxon>Tracheophyta</taxon>
        <taxon>Spermatophyta</taxon>
        <taxon>Magnoliopsida</taxon>
        <taxon>eudicotyledons</taxon>
        <taxon>Gunneridae</taxon>
        <taxon>Pentapetalae</taxon>
        <taxon>rosids</taxon>
        <taxon>fabids</taxon>
        <taxon>Fagales</taxon>
        <taxon>Fagaceae</taxon>
        <taxon>Fagus</taxon>
    </lineage>
</organism>
<protein>
    <submittedName>
        <fullName evidence="2">Uncharacterized protein</fullName>
    </submittedName>
</protein>
<accession>A0A2N9HBA8</accession>
<gene>
    <name evidence="2" type="ORF">FSB_LOCUS36746</name>
</gene>
<feature type="compositionally biased region" description="Polar residues" evidence="1">
    <location>
        <begin position="8"/>
        <end position="31"/>
    </location>
</feature>